<gene>
    <name evidence="1" type="ORF">S12H4_62054</name>
</gene>
<dbReference type="GO" id="GO:0005524">
    <property type="term" value="F:ATP binding"/>
    <property type="evidence" value="ECO:0007669"/>
    <property type="project" value="InterPro"/>
</dbReference>
<dbReference type="EMBL" id="BARW01041443">
    <property type="protein sequence ID" value="GAJ16499.1"/>
    <property type="molecule type" value="Genomic_DNA"/>
</dbReference>
<comment type="caution">
    <text evidence="1">The sequence shown here is derived from an EMBL/GenBank/DDBJ whole genome shotgun (WGS) entry which is preliminary data.</text>
</comment>
<dbReference type="GO" id="GO:0006515">
    <property type="term" value="P:protein quality control for misfolded or incompletely synthesized proteins"/>
    <property type="evidence" value="ECO:0007669"/>
    <property type="project" value="TreeGrafter"/>
</dbReference>
<dbReference type="InterPro" id="IPR027417">
    <property type="entry name" value="P-loop_NTPase"/>
</dbReference>
<dbReference type="SUPFAM" id="SSF52540">
    <property type="entry name" value="P-loop containing nucleoside triphosphate hydrolases"/>
    <property type="match status" value="1"/>
</dbReference>
<name>X1UG58_9ZZZZ</name>
<accession>X1UG58</accession>
<dbReference type="AlphaFoldDB" id="X1UG58"/>
<feature type="non-terminal residue" evidence="1">
    <location>
        <position position="96"/>
    </location>
</feature>
<protein>
    <recommendedName>
        <fullName evidence="2">ATPase dynein-related AAA domain-containing protein</fullName>
    </recommendedName>
</protein>
<organism evidence="1">
    <name type="scientific">marine sediment metagenome</name>
    <dbReference type="NCBI Taxonomy" id="412755"/>
    <lineage>
        <taxon>unclassified sequences</taxon>
        <taxon>metagenomes</taxon>
        <taxon>ecological metagenomes</taxon>
    </lineage>
</organism>
<proteinExistence type="predicted"/>
<evidence type="ECO:0000313" key="1">
    <source>
        <dbReference type="EMBL" id="GAJ16499.1"/>
    </source>
</evidence>
<dbReference type="GO" id="GO:0004176">
    <property type="term" value="F:ATP-dependent peptidase activity"/>
    <property type="evidence" value="ECO:0007669"/>
    <property type="project" value="InterPro"/>
</dbReference>
<dbReference type="PANTHER" id="PTHR43718:SF2">
    <property type="entry name" value="LON PROTEASE HOMOLOG, MITOCHONDRIAL"/>
    <property type="match status" value="1"/>
</dbReference>
<sequence>HKISLGGMRDEADLRGYGFTYEGSKPGAIVQGLIKMGVMNGMIIMDEADKTEKFAISTLLEILDPEQNHLFHDKYTMTTVDIDLSNCHFILTANTI</sequence>
<reference evidence="1" key="1">
    <citation type="journal article" date="2014" name="Front. Microbiol.">
        <title>High frequency of phylogenetically diverse reductive dehalogenase-homologous genes in deep subseafloor sedimentary metagenomes.</title>
        <authorList>
            <person name="Kawai M."/>
            <person name="Futagami T."/>
            <person name="Toyoda A."/>
            <person name="Takaki Y."/>
            <person name="Nishi S."/>
            <person name="Hori S."/>
            <person name="Arai W."/>
            <person name="Tsubouchi T."/>
            <person name="Morono Y."/>
            <person name="Uchiyama I."/>
            <person name="Ito T."/>
            <person name="Fujiyama A."/>
            <person name="Inagaki F."/>
            <person name="Takami H."/>
        </authorList>
    </citation>
    <scope>NUCLEOTIDE SEQUENCE</scope>
    <source>
        <strain evidence="1">Expedition CK06-06</strain>
    </source>
</reference>
<dbReference type="Gene3D" id="3.40.50.300">
    <property type="entry name" value="P-loop containing nucleotide triphosphate hydrolases"/>
    <property type="match status" value="1"/>
</dbReference>
<evidence type="ECO:0008006" key="2">
    <source>
        <dbReference type="Google" id="ProtNLM"/>
    </source>
</evidence>
<dbReference type="GO" id="GO:0004252">
    <property type="term" value="F:serine-type endopeptidase activity"/>
    <property type="evidence" value="ECO:0007669"/>
    <property type="project" value="InterPro"/>
</dbReference>
<feature type="non-terminal residue" evidence="1">
    <location>
        <position position="1"/>
    </location>
</feature>
<dbReference type="InterPro" id="IPR027065">
    <property type="entry name" value="Lon_Prtase"/>
</dbReference>
<dbReference type="PANTHER" id="PTHR43718">
    <property type="entry name" value="LON PROTEASE"/>
    <property type="match status" value="1"/>
</dbReference>